<proteinExistence type="predicted"/>
<protein>
    <submittedName>
        <fullName evidence="1">Uncharacterized protein</fullName>
    </submittedName>
</protein>
<organism evidence="1 2">
    <name type="scientific">Paraburkholderia unamae</name>
    <dbReference type="NCBI Taxonomy" id="219649"/>
    <lineage>
        <taxon>Bacteria</taxon>
        <taxon>Pseudomonadati</taxon>
        <taxon>Pseudomonadota</taxon>
        <taxon>Betaproteobacteria</taxon>
        <taxon>Burkholderiales</taxon>
        <taxon>Burkholderiaceae</taxon>
        <taxon>Paraburkholderia</taxon>
    </lineage>
</organism>
<sequence length="295" mass="33944">MILSDEVLREEIAAQRLAQRREKKRDRLRKARAMLPQLIADVKRAEEDLRRHFEQLHGVEVGWDKKTGAYFIVSFKGSWKVPIEFVKLLLRDEHLLRMPRTQQHEIMVPKALSALNVDAAEEVSSKVWNKPLAEYQLEPIRQMLISHGYQPTAQQTTVGHFLNLLKAGKAQRSESRAPTSVGDGDNQVTFSSKKNMHFRERMHTVQWRGNSPRIRLDGQLVSVWTLLQETGHDKQTIIDISNNAEALYRAEEAARLRAEKAEAELDAMFGDLDEPPIPRAARDKKLTEVTVEERE</sequence>
<dbReference type="EMBL" id="JAYMRU010000037">
    <property type="protein sequence ID" value="MEM5405125.1"/>
    <property type="molecule type" value="Genomic_DNA"/>
</dbReference>
<dbReference type="Proteomes" id="UP001392318">
    <property type="component" value="Unassembled WGS sequence"/>
</dbReference>
<reference evidence="1" key="1">
    <citation type="submission" date="2024-01" db="EMBL/GenBank/DDBJ databases">
        <title>The diversity of rhizobia nodulating Mimosa spp. in eleven states of Brazil covering several biomes is determined by host plant, location, and edaphic factors.</title>
        <authorList>
            <person name="Rouws L."/>
            <person name="Barauna A."/>
            <person name="Beukes C."/>
            <person name="De Faria S.M."/>
            <person name="Gross E."/>
            <person name="Dos Reis Junior F.B."/>
            <person name="Simon M."/>
            <person name="Maluk M."/>
            <person name="Odee D.W."/>
            <person name="Kenicer G."/>
            <person name="Young J.P.W."/>
            <person name="Reis V.M."/>
            <person name="Zilli J."/>
            <person name="James E.K."/>
        </authorList>
    </citation>
    <scope>NUCLEOTIDE SEQUENCE</scope>
    <source>
        <strain evidence="1">JPY452</strain>
    </source>
</reference>
<keyword evidence="2" id="KW-1185">Reference proteome</keyword>
<comment type="caution">
    <text evidence="1">The sequence shown here is derived from an EMBL/GenBank/DDBJ whole genome shotgun (WGS) entry which is preliminary data.</text>
</comment>
<name>A0ACC6RUE9_9BURK</name>
<evidence type="ECO:0000313" key="2">
    <source>
        <dbReference type="Proteomes" id="UP001392318"/>
    </source>
</evidence>
<accession>A0ACC6RUE9</accession>
<evidence type="ECO:0000313" key="1">
    <source>
        <dbReference type="EMBL" id="MEM5405125.1"/>
    </source>
</evidence>
<gene>
    <name evidence="1" type="ORF">VSR83_34815</name>
</gene>